<dbReference type="PANTHER" id="PTHR11104:SF0">
    <property type="entry name" value="SPBETA PROPHAGE-DERIVED AMINOGLYCOSIDE N(3')-ACETYLTRANSFERASE-LIKE PROTEIN YOKD"/>
    <property type="match status" value="1"/>
</dbReference>
<reference evidence="5" key="1">
    <citation type="journal article" date="2005" name="Environ. Microbiol.">
        <title>Genetic and functional properties of uncultivated thermophilic crenarchaeotes from a subsurface gold mine as revealed by analysis of genome fragments.</title>
        <authorList>
            <person name="Nunoura T."/>
            <person name="Hirayama H."/>
            <person name="Takami H."/>
            <person name="Oida H."/>
            <person name="Nishi S."/>
            <person name="Shimamura S."/>
            <person name="Suzuki Y."/>
            <person name="Inagaki F."/>
            <person name="Takai K."/>
            <person name="Nealson K.H."/>
            <person name="Horikoshi K."/>
        </authorList>
    </citation>
    <scope>NUCLEOTIDE SEQUENCE</scope>
</reference>
<dbReference type="EC" id="2.3.1.-" evidence="4"/>
<dbReference type="PANTHER" id="PTHR11104">
    <property type="entry name" value="AMINOGLYCOSIDE N3-ACETYLTRANSFERASE"/>
    <property type="match status" value="1"/>
</dbReference>
<reference evidence="5" key="2">
    <citation type="journal article" date="2012" name="PLoS ONE">
        <title>A Deeply Branching Thermophilic Bacterium with an Ancient Acetyl-CoA Pathway Dominates a Subsurface Ecosystem.</title>
        <authorList>
            <person name="Takami H."/>
            <person name="Noguchi H."/>
            <person name="Takaki Y."/>
            <person name="Uchiyama I."/>
            <person name="Toyoda A."/>
            <person name="Nishi S."/>
            <person name="Chee G.-J."/>
            <person name="Arai W."/>
            <person name="Nunoura T."/>
            <person name="Itoh T."/>
            <person name="Hattori M."/>
            <person name="Takai K."/>
        </authorList>
    </citation>
    <scope>NUCLEOTIDE SEQUENCE</scope>
</reference>
<dbReference type="AlphaFoldDB" id="H5SHD6"/>
<keyword evidence="2 4" id="KW-0808">Transferase</keyword>
<dbReference type="GO" id="GO:0046353">
    <property type="term" value="F:aminoglycoside 3-N-acetyltransferase activity"/>
    <property type="evidence" value="ECO:0007669"/>
    <property type="project" value="UniProtKB-EC"/>
</dbReference>
<dbReference type="Pfam" id="PF02522">
    <property type="entry name" value="Antibiotic_NAT"/>
    <property type="match status" value="1"/>
</dbReference>
<gene>
    <name evidence="5" type="ORF">HGMM_F28H07C46</name>
</gene>
<protein>
    <recommendedName>
        <fullName evidence="4">Aminoglycoside N(3)-acetyltransferase</fullName>
        <ecNumber evidence="4">2.3.1.-</ecNumber>
    </recommendedName>
</protein>
<comment type="similarity">
    <text evidence="1 4">Belongs to the antibiotic N-acetyltransferase family.</text>
</comment>
<dbReference type="InterPro" id="IPR003679">
    <property type="entry name" value="Amioglycoside_AcTrfase"/>
</dbReference>
<proteinExistence type="inferred from homology"/>
<dbReference type="EMBL" id="AP011720">
    <property type="protein sequence ID" value="BAL55572.1"/>
    <property type="molecule type" value="Genomic_DNA"/>
</dbReference>
<name>H5SHD6_9BACT</name>
<keyword evidence="3 4" id="KW-0012">Acyltransferase</keyword>
<comment type="catalytic activity">
    <reaction evidence="4">
        <text>a 2-deoxystreptamine antibiotic + acetyl-CoA = an N(3)-acetyl-2-deoxystreptamine antibiotic + CoA + H(+)</text>
        <dbReference type="Rhea" id="RHEA:12665"/>
        <dbReference type="ChEBI" id="CHEBI:15378"/>
        <dbReference type="ChEBI" id="CHEBI:57287"/>
        <dbReference type="ChEBI" id="CHEBI:57288"/>
        <dbReference type="ChEBI" id="CHEBI:57921"/>
        <dbReference type="ChEBI" id="CHEBI:77452"/>
        <dbReference type="EC" id="2.3.1.81"/>
    </reaction>
</comment>
<organism evidence="5">
    <name type="scientific">uncultured Acetothermia bacterium</name>
    <dbReference type="NCBI Taxonomy" id="236499"/>
    <lineage>
        <taxon>Bacteria</taxon>
        <taxon>Candidatus Bipolaricaulota</taxon>
        <taxon>environmental samples</taxon>
    </lineage>
</organism>
<dbReference type="InterPro" id="IPR028345">
    <property type="entry name" value="Antibiotic_NAT-like"/>
</dbReference>
<evidence type="ECO:0000256" key="2">
    <source>
        <dbReference type="ARBA" id="ARBA00022679"/>
    </source>
</evidence>
<dbReference type="GO" id="GO:0046677">
    <property type="term" value="P:response to antibiotic"/>
    <property type="evidence" value="ECO:0007669"/>
    <property type="project" value="UniProtKB-KW"/>
</dbReference>
<accession>H5SHD6</accession>
<evidence type="ECO:0000256" key="3">
    <source>
        <dbReference type="ARBA" id="ARBA00023315"/>
    </source>
</evidence>
<evidence type="ECO:0000256" key="4">
    <source>
        <dbReference type="RuleBase" id="RU365031"/>
    </source>
</evidence>
<dbReference type="SUPFAM" id="SSF110710">
    <property type="entry name" value="TTHA0583/YokD-like"/>
    <property type="match status" value="1"/>
</dbReference>
<sequence>MNLNSEELKPVTKEDIKKGLRELGLKRGDIVGVHSSLKSFGYVEGGADAVIDALLEVVGEEGTITMPTHSSNLEKVELSPEEKAAGISWLYKILPYDPKETPCTTGTIPETFRKRPGVIRSRHPDQSIAAIGPKAQEITSAGDGRSLAGWKVLLDLDGHVLLMGVGLEVCTAMHLAESMVQFPKHILEKITPPKWFVEKYPEHEWEWDVGPYPAFAKLEPICKERGIIKTITIGKANVKLLRLRELIHLYAQELEKNPDMFYSGAT</sequence>
<evidence type="ECO:0000256" key="1">
    <source>
        <dbReference type="ARBA" id="ARBA00006383"/>
    </source>
</evidence>
<keyword evidence="4" id="KW-0046">Antibiotic resistance</keyword>
<evidence type="ECO:0000313" key="5">
    <source>
        <dbReference type="EMBL" id="BAL55572.1"/>
    </source>
</evidence>